<dbReference type="Pfam" id="PF14423">
    <property type="entry name" value="Imm5"/>
    <property type="match status" value="1"/>
</dbReference>
<organism evidence="4 5">
    <name type="scientific">Odoribacter splanchnicus</name>
    <dbReference type="NCBI Taxonomy" id="28118"/>
    <lineage>
        <taxon>Bacteria</taxon>
        <taxon>Pseudomonadati</taxon>
        <taxon>Bacteroidota</taxon>
        <taxon>Bacteroidia</taxon>
        <taxon>Bacteroidales</taxon>
        <taxon>Odoribacteraceae</taxon>
        <taxon>Odoribacter</taxon>
    </lineage>
</organism>
<dbReference type="Proteomes" id="UP000284434">
    <property type="component" value="Unassembled WGS sequence"/>
</dbReference>
<evidence type="ECO:0000313" key="4">
    <source>
        <dbReference type="EMBL" id="RGY08226.1"/>
    </source>
</evidence>
<dbReference type="InterPro" id="IPR025675">
    <property type="entry name" value="Imm5"/>
</dbReference>
<comment type="caution">
    <text evidence="4">The sequence shown here is derived from an EMBL/GenBank/DDBJ whole genome shotgun (WGS) entry which is preliminary data.</text>
</comment>
<sequence>MIKELIDKLRKTVAENTEGHLPLSCRIELMKQIGDILTVQKIMCECCKKACSVTGRQIKENVHLLSRINRHLYRKPDSVEDIEKESGELWFHVQNNPDETTTTVSWAIASLGYFVYGDAASMLDPEDYEGEDDDSYDPESMDIDFIVSLVCSGGSPFSDEWKGDVKKRREYWNWYLDMVLAVYENPQQEVIPFRMDNNHGEIHIPVPPECGQALSDMIGRLNSDLGSYIHAPTNRKEVERMKSYTENIALVRIVADVIRGYSCIPSTPQEKEDYRITGIYSYDVIRFWYCVALLAQSPEGYARDCLSELARTLMEQGPGELGILYRILLMLPEREYLHGLTEELAGYYRKIIPDLEAAKWLAKAGIPYPDSFEWSVSFRFTSNGETVLLSGNEAERKAWFTLSIELFGPEALYGDCTRFTSYRIHVRNGDNSIHGHWNEKDGYLLRDDEYLIKDERYTPEQLVILMHRLSGFGIRFSKVPAGVSASRGISGKAVKKWIQEEMEAYEHDCMEEVRDQALDLYRDEGDVGDTLNEIREKWGEEVPVLKDSRFDEIEMQYSCFSHETGLAALGQELTTCGYALYDLNGDDIYLLALVPQAEMQAFEDKCRKYGQYCKLLKQSRYEFGMRARTIKLRKQMPRERMAWPDDGNRYITRGFAGYFVYGEWRPEDAEEWQGSFVADLRVTPLRPVMMKSRKIHSFIYSKELDFYAALYPVSFGEIVIGGKNPLEAEKWPRMSGLSVEGKYEFQWCGRYLCLGDVQSAIVHTMTPRGVEHVSRLILPKGMNYAPSFGIDGKRTLYILPGEFSTSHIFRYEGNGKYYRMPFLMSGYDRFSSGCIPVPETTRLLLLGDYMARSSSRIWTEPGLLDLNMATQECRIAPLRIGDGSFRLREFYKEWVLVESRSNGNRTDYARLWNRKTNEVLRLRPGVLGNESFRAIHAMPDGTIIVNTLDNNGDVLCRAEDFWDFLRTSSRPKELGYWLNYPNPYPAREYELPPLSEDATLMLAPPFKESLISSLLSDKSLNTNASSHSIARKNPSEYGNAEKNDKPEKSSADDIEISDGILKIKGEPMDMPLSYTAMVRIFGKERIVFTHRTMQDDNGRTVQYDRRSFLVWDNAGVTAVRNEENAYNISAIYLWMTGSKTPAESIPVPASVFSGDVLVDGVRWDRKSDMAVSSGKLEIAAPVSGGYMEITFADSRDRKDTWQHYRNAMVEHLQAALMDRDRIRQLEKVRPAAGLQGDRQDVAVRLADVCRSFIEHMVQALEAGYSMGRSVRYLKNSLMLPLMEAALKCSEHGPVKPSDMLSVYSGCVCLGYEKVNMKRFCEKLVGNGVRDYVYDSLVRCIVPEWELSEGSVFPEIKEWLVSHHGTEDGAEAETALKEISCISGNALICDALMKTVQNGKR</sequence>
<evidence type="ECO:0000313" key="5">
    <source>
        <dbReference type="Proteomes" id="UP000284434"/>
    </source>
</evidence>
<dbReference type="RefSeq" id="WP_087383305.1">
    <property type="nucleotide sequence ID" value="NZ_NFIM01000021.1"/>
</dbReference>
<accession>A0A413IE49</accession>
<gene>
    <name evidence="4" type="ORF">DXA53_06160</name>
</gene>
<name>A0A413IE49_9BACT</name>
<feature type="region of interest" description="Disordered" evidence="1">
    <location>
        <begin position="1023"/>
        <end position="1051"/>
    </location>
</feature>
<proteinExistence type="predicted"/>
<evidence type="ECO:0000256" key="1">
    <source>
        <dbReference type="SAM" id="MobiDB-lite"/>
    </source>
</evidence>
<dbReference type="EMBL" id="QSCO01000006">
    <property type="protein sequence ID" value="RGY08226.1"/>
    <property type="molecule type" value="Genomic_DNA"/>
</dbReference>
<feature type="domain" description="Immunity protein Imm5" evidence="2">
    <location>
        <begin position="6"/>
        <end position="180"/>
    </location>
</feature>
<dbReference type="Pfam" id="PF24880">
    <property type="entry name" value="DUF7738"/>
    <property type="match status" value="1"/>
</dbReference>
<dbReference type="InterPro" id="IPR056640">
    <property type="entry name" value="DUF7738"/>
</dbReference>
<evidence type="ECO:0000259" key="2">
    <source>
        <dbReference type="Pfam" id="PF14423"/>
    </source>
</evidence>
<protein>
    <submittedName>
        <fullName evidence="4">Integrase</fullName>
    </submittedName>
</protein>
<reference evidence="4 5" key="1">
    <citation type="submission" date="2018-08" db="EMBL/GenBank/DDBJ databases">
        <title>A genome reference for cultivated species of the human gut microbiota.</title>
        <authorList>
            <person name="Zou Y."/>
            <person name="Xue W."/>
            <person name="Luo G."/>
        </authorList>
    </citation>
    <scope>NUCLEOTIDE SEQUENCE [LARGE SCALE GENOMIC DNA]</scope>
    <source>
        <strain evidence="4 5">OF03-11</strain>
    </source>
</reference>
<evidence type="ECO:0000259" key="3">
    <source>
        <dbReference type="Pfam" id="PF24880"/>
    </source>
</evidence>
<feature type="domain" description="DUF7738" evidence="3">
    <location>
        <begin position="1054"/>
        <end position="1169"/>
    </location>
</feature>
<feature type="compositionally biased region" description="Basic and acidic residues" evidence="1">
    <location>
        <begin position="1039"/>
        <end position="1051"/>
    </location>
</feature>